<protein>
    <submittedName>
        <fullName evidence="1">Uncharacterized protein</fullName>
    </submittedName>
</protein>
<accession>A0ACB1AX56</accession>
<keyword evidence="2" id="KW-1185">Reference proteome</keyword>
<evidence type="ECO:0000313" key="1">
    <source>
        <dbReference type="EMBL" id="CAK5103691.1"/>
    </source>
</evidence>
<dbReference type="EMBL" id="CAVMJV010000114">
    <property type="protein sequence ID" value="CAK5103691.1"/>
    <property type="molecule type" value="Genomic_DNA"/>
</dbReference>
<name>A0ACB1AX56_MELEN</name>
<comment type="caution">
    <text evidence="1">The sequence shown here is derived from an EMBL/GenBank/DDBJ whole genome shotgun (WGS) entry which is preliminary data.</text>
</comment>
<dbReference type="Proteomes" id="UP001497535">
    <property type="component" value="Unassembled WGS sequence"/>
</dbReference>
<evidence type="ECO:0000313" key="2">
    <source>
        <dbReference type="Proteomes" id="UP001497535"/>
    </source>
</evidence>
<reference evidence="1" key="1">
    <citation type="submission" date="2023-11" db="EMBL/GenBank/DDBJ databases">
        <authorList>
            <person name="Poullet M."/>
        </authorList>
    </citation>
    <scope>NUCLEOTIDE SEQUENCE</scope>
    <source>
        <strain evidence="1">E1834</strain>
    </source>
</reference>
<gene>
    <name evidence="1" type="ORF">MENTE1834_LOCUS42814</name>
</gene>
<sequence>MIFSKKLTPSLLINLPLYSSRRPISFALSQKQQEIKKNASKLAKEVLQSVALYDRTKEFPVDMIKKAQSSGLMNTLIPKEYGGQGLDVLSHALISEAIGYECTSMGFAILGNDLATIPIINAGSDEIKKKYLRRLIEEPVLASYCVSEYDVGQNVSRLKTKTVMEDDEWETRTEAVKKGGEWVIKGSEFWVVTGGVASMFIVLARTELNLNAPIEESFTAFVVDGNSKGLSRGKKRMGQRCINAQRITFRDVVVPSTNIIGSIGDGMKIARMTFDKIGPAKSAFAIGLASRALDETKNCSIEGKAKTDPNVIFTYFSEACSHFHVLTLFTREYVWSSSHFFRVSFFRAGPSESFSGQNSMLDSIFRTGPQTLLEKTSSSEFLSRA</sequence>
<proteinExistence type="predicted"/>
<organism evidence="1 2">
    <name type="scientific">Meloidogyne enterolobii</name>
    <name type="common">Root-knot nematode worm</name>
    <name type="synonym">Meloidogyne mayaguensis</name>
    <dbReference type="NCBI Taxonomy" id="390850"/>
    <lineage>
        <taxon>Eukaryota</taxon>
        <taxon>Metazoa</taxon>
        <taxon>Ecdysozoa</taxon>
        <taxon>Nematoda</taxon>
        <taxon>Chromadorea</taxon>
        <taxon>Rhabditida</taxon>
        <taxon>Tylenchina</taxon>
        <taxon>Tylenchomorpha</taxon>
        <taxon>Tylenchoidea</taxon>
        <taxon>Meloidogynidae</taxon>
        <taxon>Meloidogyninae</taxon>
        <taxon>Meloidogyne</taxon>
    </lineage>
</organism>